<dbReference type="SUPFAM" id="SSF48113">
    <property type="entry name" value="Heme-dependent peroxidases"/>
    <property type="match status" value="1"/>
</dbReference>
<evidence type="ECO:0000256" key="3">
    <source>
        <dbReference type="ARBA" id="ARBA00022723"/>
    </source>
</evidence>
<dbReference type="GO" id="GO:0004601">
    <property type="term" value="F:peroxidase activity"/>
    <property type="evidence" value="ECO:0007669"/>
    <property type="project" value="UniProtKB-KW"/>
</dbReference>
<name>A0A9P5XYE0_9AGAR</name>
<dbReference type="GO" id="GO:0006631">
    <property type="term" value="P:fatty acid metabolic process"/>
    <property type="evidence" value="ECO:0007669"/>
    <property type="project" value="UniProtKB-ARBA"/>
</dbReference>
<evidence type="ECO:0000256" key="2">
    <source>
        <dbReference type="ARBA" id="ARBA00022617"/>
    </source>
</evidence>
<keyword evidence="2 7" id="KW-0349">Heme</keyword>
<keyword evidence="4" id="KW-0223">Dioxygenase</keyword>
<dbReference type="PRINTS" id="PR00457">
    <property type="entry name" value="ANPEROXIDASE"/>
</dbReference>
<evidence type="ECO:0000256" key="6">
    <source>
        <dbReference type="ARBA" id="ARBA00023004"/>
    </source>
</evidence>
<accession>A0A9P5XYE0</accession>
<dbReference type="PANTHER" id="PTHR11903">
    <property type="entry name" value="PROSTAGLANDIN G/H SYNTHASE"/>
    <property type="match status" value="1"/>
</dbReference>
<reference evidence="8" key="1">
    <citation type="submission" date="2020-11" db="EMBL/GenBank/DDBJ databases">
        <authorList>
            <consortium name="DOE Joint Genome Institute"/>
            <person name="Ahrendt S."/>
            <person name="Riley R."/>
            <person name="Andreopoulos W."/>
            <person name="Labutti K."/>
            <person name="Pangilinan J."/>
            <person name="Ruiz-Duenas F.J."/>
            <person name="Barrasa J.M."/>
            <person name="Sanchez-Garcia M."/>
            <person name="Camarero S."/>
            <person name="Miyauchi S."/>
            <person name="Serrano A."/>
            <person name="Linde D."/>
            <person name="Babiker R."/>
            <person name="Drula E."/>
            <person name="Ayuso-Fernandez I."/>
            <person name="Pacheco R."/>
            <person name="Padilla G."/>
            <person name="Ferreira P."/>
            <person name="Barriuso J."/>
            <person name="Kellner H."/>
            <person name="Castanera R."/>
            <person name="Alfaro M."/>
            <person name="Ramirez L."/>
            <person name="Pisabarro A.G."/>
            <person name="Kuo A."/>
            <person name="Tritt A."/>
            <person name="Lipzen A."/>
            <person name="He G."/>
            <person name="Yan M."/>
            <person name="Ng V."/>
            <person name="Cullen D."/>
            <person name="Martin F."/>
            <person name="Rosso M.-N."/>
            <person name="Henrissat B."/>
            <person name="Hibbett D."/>
            <person name="Martinez A.T."/>
            <person name="Grigoriev I.V."/>
        </authorList>
    </citation>
    <scope>NUCLEOTIDE SEQUENCE</scope>
    <source>
        <strain evidence="8">CBS 247.69</strain>
    </source>
</reference>
<dbReference type="InterPro" id="IPR036396">
    <property type="entry name" value="Cyt_P450_sf"/>
</dbReference>
<keyword evidence="5" id="KW-0560">Oxidoreductase</keyword>
<dbReference type="InterPro" id="IPR050783">
    <property type="entry name" value="Oxylipin_biosynth_metab"/>
</dbReference>
<evidence type="ECO:0000256" key="4">
    <source>
        <dbReference type="ARBA" id="ARBA00022964"/>
    </source>
</evidence>
<dbReference type="Pfam" id="PF00067">
    <property type="entry name" value="p450"/>
    <property type="match status" value="1"/>
</dbReference>
<evidence type="ECO:0000256" key="5">
    <source>
        <dbReference type="ARBA" id="ARBA00023002"/>
    </source>
</evidence>
<proteinExistence type="predicted"/>
<dbReference type="GO" id="GO:0016705">
    <property type="term" value="F:oxidoreductase activity, acting on paired donors, with incorporation or reduction of molecular oxygen"/>
    <property type="evidence" value="ECO:0007669"/>
    <property type="project" value="InterPro"/>
</dbReference>
<keyword evidence="6 7" id="KW-0408">Iron</keyword>
<dbReference type="PROSITE" id="PS50292">
    <property type="entry name" value="PEROXIDASE_3"/>
    <property type="match status" value="1"/>
</dbReference>
<comment type="subunit">
    <text evidence="1">Homotetramer.</text>
</comment>
<evidence type="ECO:0000313" key="9">
    <source>
        <dbReference type="Proteomes" id="UP000807353"/>
    </source>
</evidence>
<dbReference type="Proteomes" id="UP000807353">
    <property type="component" value="Unassembled WGS sequence"/>
</dbReference>
<dbReference type="InterPro" id="IPR037120">
    <property type="entry name" value="Haem_peroxidase_sf_animal"/>
</dbReference>
<dbReference type="GO" id="GO:0004497">
    <property type="term" value="F:monooxygenase activity"/>
    <property type="evidence" value="ECO:0007669"/>
    <property type="project" value="InterPro"/>
</dbReference>
<dbReference type="InterPro" id="IPR034812">
    <property type="entry name" value="Ppo-like_N"/>
</dbReference>
<keyword evidence="8" id="KW-0575">Peroxidase</keyword>
<protein>
    <submittedName>
        <fullName evidence="8">Heme peroxidase</fullName>
    </submittedName>
</protein>
<evidence type="ECO:0000256" key="1">
    <source>
        <dbReference type="ARBA" id="ARBA00011881"/>
    </source>
</evidence>
<dbReference type="EMBL" id="MU150326">
    <property type="protein sequence ID" value="KAF9458998.1"/>
    <property type="molecule type" value="Genomic_DNA"/>
</dbReference>
<sequence length="1105" mass="122519">MPEIPPIQAFALGADAVYLSHRPPPTAPDGHYDWQTPSDANMSLEGHSAVTNLLTTVKNIKDKGPVRLDPSLIDGFIDSTIHPGAEDDREGAFSSGLTVLSRLPPSSGIKKKMSDAVVGMLYNTVPHPPSAYLGEAHTFRQADGGGNNLSDPDIGRAGTHYSRSVQSKWCNDTTNLPAPSLVFDTLLKRRTQLEHPNGNASFTFAFASLVTHSLFRTDYKDWTINNTSSYLDLSPLYGINQSTQDQVRDKASGRGLLYPDTFSEERLVFLPPAASAILVILSRNHNVSSLLLPAITYSWSQQYIAEMILKINEKGKWSDPPPEDAALRAKQDEEIFQTTRLINCGHFMSLIMGDYVAGFLGLSEGNAWNLDAFDPIKPRDGPEIGRGEGNHCSVEFNVVYRWHATTSAKDEKWTEDFLNSIVEGKPLDTVNVEDFKSVFGKVLANMEHDPKKRTFGGITRGPDGKFKDDDLSRILQDATADPAGAYGAGRTPASLRVIEILGLEQARTWGVCTMNEFRAYLGLKKFKSFEEWNPDPQVANAARRLYNHIDDLELYTGLQCESTMPLSGGLRFACGYTMTRAILSDAIALVRGDRFNTTSFTPGNLTTWGYQDTLRNPNNGGLGGQMPKLLTRHLPRHYPFNSVYSCFPFFTPKKMQDSLTKQGVATQYTFDRPVPTNVPKVLNTVTAINYVFKDPGRFNNVYDMKGLGDGYGFILAFDDAARHDRDKALAVHALFPDKDSIDQYRAWYRNSIITKIREKSWKYDGVPGIYVDIVSDVINATSIHWAADVLCGIPIKTKDNLNGLYTVQEVYDMFSVLFTLTFLAIGDNENGFSLRWTAAQSGGVIQALIAKALLEVSPNTAPNIVTGVISKINSIFWPASNKPYFPFLSRLAESGRPINELVATVVGLAIGASVNFAQAAVNVVDFYLDEEHNTERQEIITLTQFESAENTELLRGYVREAFRLNPQFQGLWRRSAVKTTINQGDGFPAVHLEEGDIIWASLRNAQRNPADFPNPTKVDPTRPRKNQPYFGSGFHVCAGVDMAEQTITDIVKTIFQLKNLRRAPGPAGTLKGIKQVVNDTETHLYVMPNGTLTPWPSSMHLVYDD</sequence>
<evidence type="ECO:0000256" key="7">
    <source>
        <dbReference type="PIRSR" id="PIRSR619791-2"/>
    </source>
</evidence>
<dbReference type="Pfam" id="PF03098">
    <property type="entry name" value="An_peroxidase"/>
    <property type="match status" value="1"/>
</dbReference>
<dbReference type="InterPro" id="IPR019791">
    <property type="entry name" value="Haem_peroxidase_animal"/>
</dbReference>
<dbReference type="GO" id="GO:0051213">
    <property type="term" value="F:dioxygenase activity"/>
    <property type="evidence" value="ECO:0007669"/>
    <property type="project" value="UniProtKB-KW"/>
</dbReference>
<keyword evidence="3 7" id="KW-0479">Metal-binding</keyword>
<keyword evidence="9" id="KW-1185">Reference proteome</keyword>
<dbReference type="GO" id="GO:0006979">
    <property type="term" value="P:response to oxidative stress"/>
    <property type="evidence" value="ECO:0007669"/>
    <property type="project" value="InterPro"/>
</dbReference>
<dbReference type="OrthoDB" id="823504at2759"/>
<dbReference type="Gene3D" id="1.10.630.10">
    <property type="entry name" value="Cytochrome P450"/>
    <property type="match status" value="1"/>
</dbReference>
<dbReference type="PANTHER" id="PTHR11903:SF37">
    <property type="entry name" value="PSI-PRODUCING OXYGENASE A"/>
    <property type="match status" value="1"/>
</dbReference>
<dbReference type="Gene3D" id="1.10.640.10">
    <property type="entry name" value="Haem peroxidase domain superfamily, animal type"/>
    <property type="match status" value="1"/>
</dbReference>
<dbReference type="AlphaFoldDB" id="A0A9P5XYE0"/>
<dbReference type="InterPro" id="IPR010255">
    <property type="entry name" value="Haem_peroxidase_sf"/>
</dbReference>
<dbReference type="InterPro" id="IPR001128">
    <property type="entry name" value="Cyt_P450"/>
</dbReference>
<dbReference type="CDD" id="cd20612">
    <property type="entry name" value="CYP_LDS-like_C"/>
    <property type="match status" value="1"/>
</dbReference>
<dbReference type="GO" id="GO:0020037">
    <property type="term" value="F:heme binding"/>
    <property type="evidence" value="ECO:0007669"/>
    <property type="project" value="InterPro"/>
</dbReference>
<comment type="caution">
    <text evidence="8">The sequence shown here is derived from an EMBL/GenBank/DDBJ whole genome shotgun (WGS) entry which is preliminary data.</text>
</comment>
<evidence type="ECO:0000313" key="8">
    <source>
        <dbReference type="EMBL" id="KAF9458998.1"/>
    </source>
</evidence>
<dbReference type="SUPFAM" id="SSF48264">
    <property type="entry name" value="Cytochrome P450"/>
    <property type="match status" value="1"/>
</dbReference>
<organism evidence="8 9">
    <name type="scientific">Collybia nuda</name>
    <dbReference type="NCBI Taxonomy" id="64659"/>
    <lineage>
        <taxon>Eukaryota</taxon>
        <taxon>Fungi</taxon>
        <taxon>Dikarya</taxon>
        <taxon>Basidiomycota</taxon>
        <taxon>Agaricomycotina</taxon>
        <taxon>Agaricomycetes</taxon>
        <taxon>Agaricomycetidae</taxon>
        <taxon>Agaricales</taxon>
        <taxon>Tricholomatineae</taxon>
        <taxon>Clitocybaceae</taxon>
        <taxon>Collybia</taxon>
    </lineage>
</organism>
<feature type="binding site" description="axial binding residue" evidence="7">
    <location>
        <position position="403"/>
    </location>
    <ligand>
        <name>heme b</name>
        <dbReference type="ChEBI" id="CHEBI:60344"/>
    </ligand>
    <ligandPart>
        <name>Fe</name>
        <dbReference type="ChEBI" id="CHEBI:18248"/>
    </ligandPart>
</feature>
<gene>
    <name evidence="8" type="ORF">BDZ94DRAFT_1067262</name>
</gene>
<dbReference type="CDD" id="cd09817">
    <property type="entry name" value="linoleate_diol_synthase_like"/>
    <property type="match status" value="1"/>
</dbReference>
<dbReference type="GO" id="GO:0005506">
    <property type="term" value="F:iron ion binding"/>
    <property type="evidence" value="ECO:0007669"/>
    <property type="project" value="InterPro"/>
</dbReference>